<evidence type="ECO:0000313" key="8">
    <source>
        <dbReference type="EMBL" id="ASW02096.1"/>
    </source>
</evidence>
<sequence>MRVSGSSPNCVPCRCGDLPNDDQDAADAPSNSDAPRDSSTHPGTQPASANAAVGNACRFLPEKPRNSANHPQPPSKGPSGLRSPRPDRRAGDVPRADLMTKHRMNRHARQHASAFHDAKTWFTGSKPSIGRSEARTDYRAGRAAPAALSLAAPADDGAPRVKRGPVLSKCIRDLGGDALKEGSVASEGFAQGEYKESRDQVSGGLCDGIVREAIRRLDRGVSDQPTTSGPPDERASTLLSAVRNMRADTRNAITRREMFGRITNFQTGGSKLGLSRYAPQPPITFAGITDRNQRIDLFYRQTQRLLRHPNDIAYVQLSLESPTGREDYGHAILIQREAGNRYTIFDPNNGAFRYTNWGNTEQALNRYMASAFRTRSSSGESKPEYQVTPFKLQVYSTTPSESRTPTPVLGSRPGSAGKGPPIPECETLIYQRHAASSNAVSLDTPFPGGATLSGLRSPDESLATSALRAVADGRAHSLGVFIGSLRSLRNDPDARRRFINSLNYIHEHIQSASTAVLANYIRHSGMHDVRTADDLLGELRTHFAEAYNSDSGPVGLRNDFAVIDLSLGVEAAGTSRREPSRPVVVQRLNHSPDVARDHYELYDPNFGAYTYNNFEDLSAAIRGVYDGGYRAEGGVIGATTTWFAREADSAASGVRRADISLDDAERRAWSAPAAQLVTPRVDLPTAPPDSRPDIQTYVDQHIEVKRSIGSTLAADPWVLFRPSTDKPIEVVKRGGFDAAATPLRDVNLSLHNFDIASHEGETDSGGYLGTFEISAVAIDRQRHQSEDGYIYAIAPSPNMVNVNASLGAHSLGAENHEFAAMGHIDNTQILGWWKTNELKKGHLWHFYENPAFRWDVYRRMWTAGAQPQLARFPVDSAAWHEPEYKRFSAPTQEPNLAQAQFYLNARLQVYQLAARQSAGKDYRGPMTLQAYGGNYPYILYADAGKYVWVYNKNYASNRANSTTQFVMGEDGRFHFANDYKKVLRVESDDSLSVGTIPADPRNLNGVFRVAGTNPFHLVHEENLKYLTVGRSWATPFLTDYDAGNRSSWKLTDPRGAKVTPPAENKNSYRRSTLGTAEQLYTFNQNPESLLPPGTTHFITKQPFDTFNGFNFLDYLHLARSTGKLAMTITSLKSENAARLFRDGFYEVPNGESRLEVRTLGGKPVWRVTIHPGTGQEAYEYLGPIASDFRIGDDVWNDLRFREDARLDLKTKLPL</sequence>
<proteinExistence type="inferred from homology"/>
<dbReference type="KEGG" id="parb:CJU94_28680"/>
<dbReference type="InterPro" id="IPR001144">
    <property type="entry name" value="Enterotoxin_A"/>
</dbReference>
<keyword evidence="9" id="KW-1185">Reference proteome</keyword>
<evidence type="ECO:0000256" key="6">
    <source>
        <dbReference type="ARBA" id="ARBA00023157"/>
    </source>
</evidence>
<accession>A0A248VSU0</accession>
<evidence type="ECO:0000256" key="5">
    <source>
        <dbReference type="ARBA" id="ARBA00023026"/>
    </source>
</evidence>
<dbReference type="EMBL" id="CP022990">
    <property type="protein sequence ID" value="ASW02096.1"/>
    <property type="molecule type" value="Genomic_DNA"/>
</dbReference>
<protein>
    <submittedName>
        <fullName evidence="8">Uncharacterized protein</fullName>
    </submittedName>
</protein>
<dbReference type="Pfam" id="PF01375">
    <property type="entry name" value="Enterotoxin_a"/>
    <property type="match status" value="1"/>
</dbReference>
<feature type="region of interest" description="Disordered" evidence="7">
    <location>
        <begin position="396"/>
        <end position="421"/>
    </location>
</feature>
<evidence type="ECO:0000256" key="7">
    <source>
        <dbReference type="SAM" id="MobiDB-lite"/>
    </source>
</evidence>
<keyword evidence="4" id="KW-0260">Enterotoxin</keyword>
<keyword evidence="5" id="KW-0843">Virulence</keyword>
<keyword evidence="6" id="KW-1015">Disulfide bond</keyword>
<gene>
    <name evidence="8" type="ORF">CJU94_28680</name>
</gene>
<dbReference type="GO" id="GO:0090729">
    <property type="term" value="F:toxin activity"/>
    <property type="evidence" value="ECO:0007669"/>
    <property type="project" value="UniProtKB-KW"/>
</dbReference>
<evidence type="ECO:0000256" key="4">
    <source>
        <dbReference type="ARBA" id="ARBA00022861"/>
    </source>
</evidence>
<dbReference type="Proteomes" id="UP000215158">
    <property type="component" value="Chromosome 2"/>
</dbReference>
<feature type="compositionally biased region" description="Low complexity" evidence="7">
    <location>
        <begin position="396"/>
        <end position="407"/>
    </location>
</feature>
<evidence type="ECO:0000256" key="3">
    <source>
        <dbReference type="ARBA" id="ARBA00022729"/>
    </source>
</evidence>
<reference evidence="8 9" key="1">
    <citation type="submission" date="2017-08" db="EMBL/GenBank/DDBJ databases">
        <title>Identification and genetic characteristics of simultaneous BTEX- and naphthalene-degrading Paraburkholderia sp. BN5 isolated from petroleum-contaminated soil.</title>
        <authorList>
            <person name="Lee Y."/>
            <person name="Jeon C.O."/>
        </authorList>
    </citation>
    <scope>NUCLEOTIDE SEQUENCE [LARGE SCALE GENOMIC DNA]</scope>
    <source>
        <strain evidence="8 9">BN5</strain>
    </source>
</reference>
<dbReference type="Gene3D" id="3.90.210.10">
    <property type="entry name" value="Heat-Labile Enterotoxin, subunit A"/>
    <property type="match status" value="1"/>
</dbReference>
<name>A0A248VSU0_9BURK</name>
<feature type="region of interest" description="Disordered" evidence="7">
    <location>
        <begin position="1"/>
        <end position="96"/>
    </location>
</feature>
<evidence type="ECO:0000256" key="1">
    <source>
        <dbReference type="ARBA" id="ARBA00009092"/>
    </source>
</evidence>
<comment type="similarity">
    <text evidence="1">Belongs to the enterotoxin A family.</text>
</comment>
<evidence type="ECO:0000313" key="9">
    <source>
        <dbReference type="Proteomes" id="UP000215158"/>
    </source>
</evidence>
<keyword evidence="3" id="KW-0732">Signal</keyword>
<keyword evidence="2" id="KW-0800">Toxin</keyword>
<dbReference type="SUPFAM" id="SSF56399">
    <property type="entry name" value="ADP-ribosylation"/>
    <property type="match status" value="1"/>
</dbReference>
<organism evidence="8 9">
    <name type="scientific">Paraburkholderia aromaticivorans</name>
    <dbReference type="NCBI Taxonomy" id="2026199"/>
    <lineage>
        <taxon>Bacteria</taxon>
        <taxon>Pseudomonadati</taxon>
        <taxon>Pseudomonadota</taxon>
        <taxon>Betaproteobacteria</taxon>
        <taxon>Burkholderiales</taxon>
        <taxon>Burkholderiaceae</taxon>
        <taxon>Paraburkholderia</taxon>
    </lineage>
</organism>
<dbReference type="GO" id="GO:0005615">
    <property type="term" value="C:extracellular space"/>
    <property type="evidence" value="ECO:0007669"/>
    <property type="project" value="InterPro"/>
</dbReference>
<dbReference type="AlphaFoldDB" id="A0A248VSU0"/>
<evidence type="ECO:0000256" key="2">
    <source>
        <dbReference type="ARBA" id="ARBA00022656"/>
    </source>
</evidence>
<feature type="compositionally biased region" description="Basic and acidic residues" evidence="7">
    <location>
        <begin position="84"/>
        <end position="96"/>
    </location>
</feature>